<feature type="transmembrane region" description="Helical" evidence="1">
    <location>
        <begin position="40"/>
        <end position="61"/>
    </location>
</feature>
<protein>
    <recommendedName>
        <fullName evidence="4">DUF378 domain-containing protein</fullName>
    </recommendedName>
</protein>
<dbReference type="Proteomes" id="UP001501734">
    <property type="component" value="Unassembled WGS sequence"/>
</dbReference>
<keyword evidence="3" id="KW-1185">Reference proteome</keyword>
<dbReference type="EMBL" id="BAABDL010000028">
    <property type="protein sequence ID" value="GAA4061844.1"/>
    <property type="molecule type" value="Genomic_DNA"/>
</dbReference>
<keyword evidence="1" id="KW-0472">Membrane</keyword>
<dbReference type="Pfam" id="PF04070">
    <property type="entry name" value="DUF378"/>
    <property type="match status" value="1"/>
</dbReference>
<gene>
    <name evidence="2" type="ORF">GCM10022410_06030</name>
</gene>
<evidence type="ECO:0000313" key="2">
    <source>
        <dbReference type="EMBL" id="GAA4061844.1"/>
    </source>
</evidence>
<comment type="caution">
    <text evidence="2">The sequence shown here is derived from an EMBL/GenBank/DDBJ whole genome shotgun (WGS) entry which is preliminary data.</text>
</comment>
<dbReference type="PANTHER" id="PTHR37304">
    <property type="entry name" value="MEMBRANE PROTEIN-RELATED"/>
    <property type="match status" value="1"/>
</dbReference>
<dbReference type="InterPro" id="IPR007211">
    <property type="entry name" value="DUF378"/>
</dbReference>
<evidence type="ECO:0000313" key="3">
    <source>
        <dbReference type="Proteomes" id="UP001501734"/>
    </source>
</evidence>
<reference evidence="3" key="1">
    <citation type="journal article" date="2019" name="Int. J. Syst. Evol. Microbiol.">
        <title>The Global Catalogue of Microorganisms (GCM) 10K type strain sequencing project: providing services to taxonomists for standard genome sequencing and annotation.</title>
        <authorList>
            <consortium name="The Broad Institute Genomics Platform"/>
            <consortium name="The Broad Institute Genome Sequencing Center for Infectious Disease"/>
            <person name="Wu L."/>
            <person name="Ma J."/>
        </authorList>
    </citation>
    <scope>NUCLEOTIDE SEQUENCE [LARGE SCALE GENOMIC DNA]</scope>
    <source>
        <strain evidence="3">JCM 17250</strain>
    </source>
</reference>
<dbReference type="RefSeq" id="WP_344910199.1">
    <property type="nucleotide sequence ID" value="NZ_BAABDL010000028.1"/>
</dbReference>
<evidence type="ECO:0000256" key="1">
    <source>
        <dbReference type="SAM" id="Phobius"/>
    </source>
</evidence>
<evidence type="ECO:0008006" key="4">
    <source>
        <dbReference type="Google" id="ProtNLM"/>
    </source>
</evidence>
<dbReference type="PANTHER" id="PTHR37304:SF1">
    <property type="entry name" value="MEMBRANE PROTEIN"/>
    <property type="match status" value="1"/>
</dbReference>
<accession>A0ABP7V8K3</accession>
<proteinExistence type="predicted"/>
<sequence>MQTLKRIALTLVIIGAINWGLIGLFQFDLVAAIFGGQTTGLSRLIYTLVGISGIICLSFLFDPLEETERDQPINPRSVNYGVELGEDFDYEREKTNYDERLR</sequence>
<keyword evidence="1" id="KW-1133">Transmembrane helix</keyword>
<keyword evidence="1" id="KW-0812">Transmembrane</keyword>
<organism evidence="2 3">
    <name type="scientific">Amphibacillus indicireducens</name>
    <dbReference type="NCBI Taxonomy" id="1076330"/>
    <lineage>
        <taxon>Bacteria</taxon>
        <taxon>Bacillati</taxon>
        <taxon>Bacillota</taxon>
        <taxon>Bacilli</taxon>
        <taxon>Bacillales</taxon>
        <taxon>Bacillaceae</taxon>
        <taxon>Amphibacillus</taxon>
    </lineage>
</organism>
<feature type="transmembrane region" description="Helical" evidence="1">
    <location>
        <begin position="7"/>
        <end position="34"/>
    </location>
</feature>
<name>A0ABP7V8K3_9BACI</name>